<evidence type="ECO:0000313" key="11">
    <source>
        <dbReference type="Proteomes" id="UP001151516"/>
    </source>
</evidence>
<dbReference type="PROSITE" id="PS51352">
    <property type="entry name" value="THIOREDOXIN_2"/>
    <property type="match status" value="1"/>
</dbReference>
<dbReference type="Proteomes" id="UP001151516">
    <property type="component" value="Unassembled WGS sequence"/>
</dbReference>
<accession>A0A9W8GL20</accession>
<dbReference type="InterPro" id="IPR013766">
    <property type="entry name" value="Thioredoxin_domain"/>
</dbReference>
<dbReference type="Pfam" id="PF00578">
    <property type="entry name" value="AhpC-TSA"/>
    <property type="match status" value="1"/>
</dbReference>
<evidence type="ECO:0000313" key="10">
    <source>
        <dbReference type="EMBL" id="KAJ2686637.1"/>
    </source>
</evidence>
<dbReference type="FunFam" id="3.40.30.10:FF:000003">
    <property type="entry name" value="Peroxiredoxin 1"/>
    <property type="match status" value="1"/>
</dbReference>
<name>A0A9W8GL20_9FUNG</name>
<keyword evidence="7" id="KW-0676">Redox-active center</keyword>
<evidence type="ECO:0000256" key="5">
    <source>
        <dbReference type="ARBA" id="ARBA00023002"/>
    </source>
</evidence>
<dbReference type="Gene3D" id="3.40.30.10">
    <property type="entry name" value="Glutaredoxin"/>
    <property type="match status" value="1"/>
</dbReference>
<keyword evidence="6" id="KW-1015">Disulfide bond</keyword>
<keyword evidence="3 10" id="KW-0575">Peroxidase</keyword>
<dbReference type="GO" id="GO:0045454">
    <property type="term" value="P:cell redox homeostasis"/>
    <property type="evidence" value="ECO:0007669"/>
    <property type="project" value="TreeGrafter"/>
</dbReference>
<dbReference type="InterPro" id="IPR036249">
    <property type="entry name" value="Thioredoxin-like_sf"/>
</dbReference>
<evidence type="ECO:0000256" key="6">
    <source>
        <dbReference type="ARBA" id="ARBA00023157"/>
    </source>
</evidence>
<keyword evidence="11" id="KW-1185">Reference proteome</keyword>
<gene>
    <name evidence="10" type="primary">PRDX1_1</name>
    <name evidence="10" type="ORF">IWW39_003486</name>
</gene>
<dbReference type="Pfam" id="PF10417">
    <property type="entry name" value="1-cysPrx_C"/>
    <property type="match status" value="1"/>
</dbReference>
<reference evidence="10" key="1">
    <citation type="submission" date="2022-07" db="EMBL/GenBank/DDBJ databases">
        <title>Phylogenomic reconstructions and comparative analyses of Kickxellomycotina fungi.</title>
        <authorList>
            <person name="Reynolds N.K."/>
            <person name="Stajich J.E."/>
            <person name="Barry K."/>
            <person name="Grigoriev I.V."/>
            <person name="Crous P."/>
            <person name="Smith M.E."/>
        </authorList>
    </citation>
    <scope>NUCLEOTIDE SEQUENCE</scope>
    <source>
        <strain evidence="10">CBS 109367</strain>
    </source>
</reference>
<dbReference type="AlphaFoldDB" id="A0A9W8GL20"/>
<dbReference type="EMBL" id="JANBTX010000099">
    <property type="protein sequence ID" value="KAJ2686637.1"/>
    <property type="molecule type" value="Genomic_DNA"/>
</dbReference>
<evidence type="ECO:0000256" key="2">
    <source>
        <dbReference type="ARBA" id="ARBA00013017"/>
    </source>
</evidence>
<dbReference type="GO" id="GO:0008379">
    <property type="term" value="F:thioredoxin peroxidase activity"/>
    <property type="evidence" value="ECO:0007669"/>
    <property type="project" value="TreeGrafter"/>
</dbReference>
<sequence>MSSFKRVSDCEAVSVTLTKKLKITAAISTSDKESDPVAQPASNRCVVGRPAPEFAAPAVLADGSITTVTLSQFKGQYLVLLFYPADFTFVCPTEITSFSDHIASFAELNCAVAVCSTDSEYAHYNWRQQARKDGGVGPVAVPMLADRTMEMSRSYGVLNEDEGRAFRGLFVIDPKQVVRIAVVNDMPVGRSVEETLRLVSALKFTEENGQVCPANWKAGDMAINPDIARSKAFFKSSD</sequence>
<organism evidence="10 11">
    <name type="scientific">Coemansia spiralis</name>
    <dbReference type="NCBI Taxonomy" id="417178"/>
    <lineage>
        <taxon>Eukaryota</taxon>
        <taxon>Fungi</taxon>
        <taxon>Fungi incertae sedis</taxon>
        <taxon>Zoopagomycota</taxon>
        <taxon>Kickxellomycotina</taxon>
        <taxon>Kickxellomycetes</taxon>
        <taxon>Kickxellales</taxon>
        <taxon>Kickxellaceae</taxon>
        <taxon>Coemansia</taxon>
    </lineage>
</organism>
<dbReference type="SUPFAM" id="SSF52833">
    <property type="entry name" value="Thioredoxin-like"/>
    <property type="match status" value="1"/>
</dbReference>
<comment type="caution">
    <text evidence="10">The sequence shown here is derived from an EMBL/GenBank/DDBJ whole genome shotgun (WGS) entry which is preliminary data.</text>
</comment>
<evidence type="ECO:0000256" key="1">
    <source>
        <dbReference type="ARBA" id="ARBA00009796"/>
    </source>
</evidence>
<dbReference type="EC" id="1.11.1.24" evidence="2"/>
<dbReference type="InterPro" id="IPR000866">
    <property type="entry name" value="AhpC/TSA"/>
</dbReference>
<dbReference type="PANTHER" id="PTHR10681">
    <property type="entry name" value="THIOREDOXIN PEROXIDASE"/>
    <property type="match status" value="1"/>
</dbReference>
<proteinExistence type="inferred from homology"/>
<dbReference type="GO" id="GO:0042744">
    <property type="term" value="P:hydrogen peroxide catabolic process"/>
    <property type="evidence" value="ECO:0007669"/>
    <property type="project" value="TreeGrafter"/>
</dbReference>
<evidence type="ECO:0000256" key="3">
    <source>
        <dbReference type="ARBA" id="ARBA00022559"/>
    </source>
</evidence>
<protein>
    <recommendedName>
        <fullName evidence="2">thioredoxin-dependent peroxiredoxin</fullName>
        <ecNumber evidence="2">1.11.1.24</ecNumber>
    </recommendedName>
</protein>
<dbReference type="CDD" id="cd03015">
    <property type="entry name" value="PRX_Typ2cys"/>
    <property type="match status" value="1"/>
</dbReference>
<dbReference type="InterPro" id="IPR019479">
    <property type="entry name" value="Peroxiredoxin_C"/>
</dbReference>
<dbReference type="OrthoDB" id="185659at2759"/>
<dbReference type="PANTHER" id="PTHR10681:SF128">
    <property type="entry name" value="THIOREDOXIN-DEPENDENT PEROXIDE REDUCTASE, MITOCHONDRIAL"/>
    <property type="match status" value="1"/>
</dbReference>
<evidence type="ECO:0000256" key="4">
    <source>
        <dbReference type="ARBA" id="ARBA00022862"/>
    </source>
</evidence>
<evidence type="ECO:0000256" key="7">
    <source>
        <dbReference type="ARBA" id="ARBA00023284"/>
    </source>
</evidence>
<comment type="catalytic activity">
    <reaction evidence="8">
        <text>a hydroperoxide + [thioredoxin]-dithiol = an alcohol + [thioredoxin]-disulfide + H2O</text>
        <dbReference type="Rhea" id="RHEA:62620"/>
        <dbReference type="Rhea" id="RHEA-COMP:10698"/>
        <dbReference type="Rhea" id="RHEA-COMP:10700"/>
        <dbReference type="ChEBI" id="CHEBI:15377"/>
        <dbReference type="ChEBI" id="CHEBI:29950"/>
        <dbReference type="ChEBI" id="CHEBI:30879"/>
        <dbReference type="ChEBI" id="CHEBI:35924"/>
        <dbReference type="ChEBI" id="CHEBI:50058"/>
        <dbReference type="EC" id="1.11.1.24"/>
    </reaction>
</comment>
<feature type="domain" description="Thioredoxin" evidence="9">
    <location>
        <begin position="45"/>
        <end position="204"/>
    </location>
</feature>
<evidence type="ECO:0000256" key="8">
    <source>
        <dbReference type="ARBA" id="ARBA00049091"/>
    </source>
</evidence>
<keyword evidence="4" id="KW-0049">Antioxidant</keyword>
<dbReference type="InterPro" id="IPR050217">
    <property type="entry name" value="Peroxiredoxin"/>
</dbReference>
<evidence type="ECO:0000259" key="9">
    <source>
        <dbReference type="PROSITE" id="PS51352"/>
    </source>
</evidence>
<dbReference type="GO" id="GO:0005829">
    <property type="term" value="C:cytosol"/>
    <property type="evidence" value="ECO:0007669"/>
    <property type="project" value="TreeGrafter"/>
</dbReference>
<comment type="similarity">
    <text evidence="1">Belongs to the peroxiredoxin family. AhpC/Prx1 subfamily.</text>
</comment>
<dbReference type="GO" id="GO:0033554">
    <property type="term" value="P:cellular response to stress"/>
    <property type="evidence" value="ECO:0007669"/>
    <property type="project" value="TreeGrafter"/>
</dbReference>
<dbReference type="GO" id="GO:0006979">
    <property type="term" value="P:response to oxidative stress"/>
    <property type="evidence" value="ECO:0007669"/>
    <property type="project" value="TreeGrafter"/>
</dbReference>
<keyword evidence="5 10" id="KW-0560">Oxidoreductase</keyword>